<evidence type="ECO:0000256" key="1">
    <source>
        <dbReference type="ARBA" id="ARBA00023157"/>
    </source>
</evidence>
<dbReference type="PANTHER" id="PTHR22991:SF40">
    <property type="entry name" value="PROTEIN CBG13490"/>
    <property type="match status" value="1"/>
</dbReference>
<dbReference type="PANTHER" id="PTHR22991">
    <property type="entry name" value="PROTEIN CBG13490"/>
    <property type="match status" value="1"/>
</dbReference>
<dbReference type="CTD" id="36376557"/>
<keyword evidence="1" id="KW-1015">Disulfide bond</keyword>
<keyword evidence="3" id="KW-0430">Lectin</keyword>
<dbReference type="GeneID" id="36376557"/>
<dbReference type="InterPro" id="IPR016187">
    <property type="entry name" value="CTDL_fold"/>
</dbReference>
<gene>
    <name evidence="3 5 6" type="ORF">SRAE_1000244700</name>
</gene>
<sequence length="264" mass="30524">MKEDQRCYKLYEKESSRDEAASLCKNDKAYLPTIESNSEERVIFKLLNDTLETFWLGLKCTNETSCFWDDGHILGDYKNFINDTAYSNVGGCYYVIVDSSSQQYGEWIPEKCENVTKKFVICQQQSTTDQIFECPKDYSRNEENNDCYYYVSESMTFNEANENCKNKNSTLVSINTSEENMYVLNLSNDFDNKDGIWIGLTYINGTLQWVDGNPLTEWNNFKNDSSTDNEGKSIVLLTKEGDDFSKWVSIDSSSKYPSVCRFKI</sequence>
<reference evidence="5" key="2">
    <citation type="submission" date="2020-12" db="UniProtKB">
        <authorList>
            <consortium name="WormBaseParasite"/>
        </authorList>
    </citation>
    <scope>IDENTIFICATION</scope>
</reference>
<dbReference type="GO" id="GO:0030246">
    <property type="term" value="F:carbohydrate binding"/>
    <property type="evidence" value="ECO:0007669"/>
    <property type="project" value="UniProtKB-KW"/>
</dbReference>
<reference evidence="3 4" key="1">
    <citation type="submission" date="2014-09" db="EMBL/GenBank/DDBJ databases">
        <authorList>
            <person name="Martin A.A."/>
        </authorList>
    </citation>
    <scope>NUCLEOTIDE SEQUENCE</scope>
    <source>
        <strain evidence="4">ED321</strain>
        <strain evidence="3">ED321 Heterogonic</strain>
    </source>
</reference>
<dbReference type="CDD" id="cd00037">
    <property type="entry name" value="CLECT"/>
    <property type="match status" value="2"/>
</dbReference>
<dbReference type="OrthoDB" id="5877467at2759"/>
<dbReference type="Gene3D" id="3.10.100.10">
    <property type="entry name" value="Mannose-Binding Protein A, subunit A"/>
    <property type="match status" value="2"/>
</dbReference>
<dbReference type="Proteomes" id="UP000035682">
    <property type="component" value="Unplaced"/>
</dbReference>
<evidence type="ECO:0000313" key="6">
    <source>
        <dbReference type="WormBase" id="SRAE_1000244700"/>
    </source>
</evidence>
<protein>
    <submittedName>
        <fullName evidence="3 5">C-type lectin domain and C-type lectin-like domain and C-type lectin fold domain-containing protein</fullName>
    </submittedName>
</protein>
<dbReference type="PROSITE" id="PS50041">
    <property type="entry name" value="C_TYPE_LECTIN_2"/>
    <property type="match status" value="2"/>
</dbReference>
<dbReference type="InterPro" id="IPR001304">
    <property type="entry name" value="C-type_lectin-like"/>
</dbReference>
<evidence type="ECO:0000313" key="3">
    <source>
        <dbReference type="EMBL" id="CEF64192.1"/>
    </source>
</evidence>
<proteinExistence type="predicted"/>
<dbReference type="OMA" id="IFICKRP"/>
<organism evidence="3">
    <name type="scientific">Strongyloides ratti</name>
    <name type="common">Parasitic roundworm</name>
    <dbReference type="NCBI Taxonomy" id="34506"/>
    <lineage>
        <taxon>Eukaryota</taxon>
        <taxon>Metazoa</taxon>
        <taxon>Ecdysozoa</taxon>
        <taxon>Nematoda</taxon>
        <taxon>Chromadorea</taxon>
        <taxon>Rhabditida</taxon>
        <taxon>Tylenchina</taxon>
        <taxon>Panagrolaimomorpha</taxon>
        <taxon>Strongyloidoidea</taxon>
        <taxon>Strongyloididae</taxon>
        <taxon>Strongyloides</taxon>
    </lineage>
</organism>
<dbReference type="STRING" id="34506.A0A090L3D8"/>
<evidence type="ECO:0000313" key="4">
    <source>
        <dbReference type="Proteomes" id="UP000035682"/>
    </source>
</evidence>
<dbReference type="WormBase" id="SRAE_1000244700">
    <property type="protein sequence ID" value="SRP07290"/>
    <property type="gene ID" value="WBGene00259062"/>
</dbReference>
<dbReference type="InterPro" id="IPR016186">
    <property type="entry name" value="C-type_lectin-like/link_sf"/>
</dbReference>
<dbReference type="InterPro" id="IPR050976">
    <property type="entry name" value="Snaclec"/>
</dbReference>
<dbReference type="RefSeq" id="XP_024503393.1">
    <property type="nucleotide sequence ID" value="XM_024649524.1"/>
</dbReference>
<dbReference type="WBParaSite" id="SRAE_1000244700.1">
    <property type="protein sequence ID" value="SRAE_1000244700.1"/>
    <property type="gene ID" value="WBGene00259062"/>
</dbReference>
<dbReference type="SUPFAM" id="SSF56436">
    <property type="entry name" value="C-type lectin-like"/>
    <property type="match status" value="2"/>
</dbReference>
<accession>A0A090L3D8</accession>
<keyword evidence="4" id="KW-1185">Reference proteome</keyword>
<name>A0A090L3D8_STRRB</name>
<feature type="domain" description="C-type lectin" evidence="2">
    <location>
        <begin position="143"/>
        <end position="261"/>
    </location>
</feature>
<evidence type="ECO:0000259" key="2">
    <source>
        <dbReference type="PROSITE" id="PS50041"/>
    </source>
</evidence>
<dbReference type="EMBL" id="LN609528">
    <property type="protein sequence ID" value="CEF64192.1"/>
    <property type="molecule type" value="Genomic_DNA"/>
</dbReference>
<dbReference type="AlphaFoldDB" id="A0A090L3D8"/>
<dbReference type="SMART" id="SM00034">
    <property type="entry name" value="CLECT"/>
    <property type="match status" value="2"/>
</dbReference>
<dbReference type="Pfam" id="PF00059">
    <property type="entry name" value="Lectin_C"/>
    <property type="match status" value="2"/>
</dbReference>
<feature type="domain" description="C-type lectin" evidence="2">
    <location>
        <begin position="3"/>
        <end position="113"/>
    </location>
</feature>
<evidence type="ECO:0000313" key="5">
    <source>
        <dbReference type="WBParaSite" id="SRAE_1000244700.1"/>
    </source>
</evidence>